<sequence>MILSLLLCYIFTGTSLAFYLNSGFDKISNKEYFNPSNNELINNKNHILKTNSCDNFHNREILEFIKTLDSMLEWSLNEISSNFMDDNFQNEIFQNNYNNDETYEDDLIRSRRQIERYNDTSVAFNDSIDPSLGNQKPNKTEWIPNLNNWIENIVPDLFNSSVKYPVNEVTNRFEEMQNGTLSATEKSNLILTLTTLSAVKENLTLLFQNVTSKISNTTLGRAGLLRVTEQPILKDGGISDVKSSSEKIRKILLQARAVMNSPANKQEDGNNDNVERSSTQGALKVTSKEDMYEEVYDAHLIHEGQISTSDIISNMFIMTAVALACIIVGALLWTIIIVAIRNRRSYFVRTFVGTASPRTNETANGPRIHG</sequence>
<feature type="transmembrane region" description="Helical" evidence="2">
    <location>
        <begin position="315"/>
        <end position="340"/>
    </location>
</feature>
<keyword evidence="3" id="KW-0732">Signal</keyword>
<evidence type="ECO:0000256" key="2">
    <source>
        <dbReference type="SAM" id="Phobius"/>
    </source>
</evidence>
<accession>A0A1B6DBU8</accession>
<keyword evidence="2" id="KW-0472">Membrane</keyword>
<dbReference type="EMBL" id="GEDC01014160">
    <property type="protein sequence ID" value="JAS23138.1"/>
    <property type="molecule type" value="Transcribed_RNA"/>
</dbReference>
<dbReference type="AlphaFoldDB" id="A0A1B6DBU8"/>
<evidence type="ECO:0000256" key="1">
    <source>
        <dbReference type="SAM" id="MobiDB-lite"/>
    </source>
</evidence>
<proteinExistence type="predicted"/>
<protein>
    <submittedName>
        <fullName evidence="4">Uncharacterized protein</fullName>
    </submittedName>
</protein>
<reference evidence="4" key="1">
    <citation type="submission" date="2015-12" db="EMBL/GenBank/DDBJ databases">
        <title>De novo transcriptome assembly of four potential Pierce s Disease insect vectors from Arizona vineyards.</title>
        <authorList>
            <person name="Tassone E.E."/>
        </authorList>
    </citation>
    <scope>NUCLEOTIDE SEQUENCE</scope>
</reference>
<gene>
    <name evidence="4" type="ORF">g.2087</name>
</gene>
<feature type="signal peptide" evidence="3">
    <location>
        <begin position="1"/>
        <end position="17"/>
    </location>
</feature>
<keyword evidence="2" id="KW-1133">Transmembrane helix</keyword>
<evidence type="ECO:0000313" key="4">
    <source>
        <dbReference type="EMBL" id="JAS23138.1"/>
    </source>
</evidence>
<organism evidence="4">
    <name type="scientific">Clastoptera arizonana</name>
    <name type="common">Arizona spittle bug</name>
    <dbReference type="NCBI Taxonomy" id="38151"/>
    <lineage>
        <taxon>Eukaryota</taxon>
        <taxon>Metazoa</taxon>
        <taxon>Ecdysozoa</taxon>
        <taxon>Arthropoda</taxon>
        <taxon>Hexapoda</taxon>
        <taxon>Insecta</taxon>
        <taxon>Pterygota</taxon>
        <taxon>Neoptera</taxon>
        <taxon>Paraneoptera</taxon>
        <taxon>Hemiptera</taxon>
        <taxon>Auchenorrhyncha</taxon>
        <taxon>Cercopoidea</taxon>
        <taxon>Clastopteridae</taxon>
        <taxon>Clastoptera</taxon>
    </lineage>
</organism>
<feature type="chain" id="PRO_5008581132" evidence="3">
    <location>
        <begin position="18"/>
        <end position="370"/>
    </location>
</feature>
<keyword evidence="2" id="KW-0812">Transmembrane</keyword>
<feature type="region of interest" description="Disordered" evidence="1">
    <location>
        <begin position="262"/>
        <end position="282"/>
    </location>
</feature>
<name>A0A1B6DBU8_9HEMI</name>
<evidence type="ECO:0000256" key="3">
    <source>
        <dbReference type="SAM" id="SignalP"/>
    </source>
</evidence>